<feature type="region of interest" description="Disordered" evidence="2">
    <location>
        <begin position="1"/>
        <end position="20"/>
    </location>
</feature>
<name>A0A8C4U0S9_FALTI</name>
<reference evidence="4" key="2">
    <citation type="submission" date="2025-09" db="UniProtKB">
        <authorList>
            <consortium name="Ensembl"/>
        </authorList>
    </citation>
    <scope>IDENTIFICATION</scope>
</reference>
<dbReference type="Ensembl" id="ENSFTIT00000004670.1">
    <property type="protein sequence ID" value="ENSFTIP00000004454.1"/>
    <property type="gene ID" value="ENSFTIG00000003094.1"/>
</dbReference>
<feature type="compositionally biased region" description="Low complexity" evidence="2">
    <location>
        <begin position="1"/>
        <end position="19"/>
    </location>
</feature>
<sequence>MAARAAPRPAGRPSRCGGAMKEPAAAEEEVLRDYMAYYAARGAEGKLAACDEAALKARARRLLGSRRRGALDVCGVAERCRRARGRRGGPVLRDLLKALEVLELLCINLLLSPWRKEIRSLKTFTGNFVYCIQSVLPDDIVKTVLEKIGYIATTATEFSLVKKRNNEETKQTAFEMFLARIECETILEMTNEEKHSNLEKTLQKQTQMHRHHGDNDKENQPQREDAENLENKENSETSLCLATQQKSSTNSDMYFETAEDLKIKDDMPQLAVAQSTNRLQEHQRQVINTVHFPGKCSDSEDFLIKYSDIVIGQTPIFSETLPPKAFEKKPRVSLSEECVLAVTAESTANEIRPVPLSPGASGPPAFAIFADSSCDSKNTSVYKAQVIPEESIEAEINDAINCIDPDPTDEPNELKSLPYKDVASVQNCSVPREEEVCELPLTFTKLQIKDSQEDLRYPVEETGQPESVSYASTSGRHVKDFNHSKIKHTYLTNAQMQNTAAVHTEPSSDLCCTTGNMEDSTTGSDSKRLLMDTSHAHTASECFRHIREPPYLTYIPPQSIDVRSSCIRRTNAQGRRNLLQPECDSSECGEVKLENCNSKVNEIEEPYVIIDKTDQGMLCHHP</sequence>
<reference evidence="4" key="1">
    <citation type="submission" date="2025-08" db="UniProtKB">
        <authorList>
            <consortium name="Ensembl"/>
        </authorList>
    </citation>
    <scope>IDENTIFICATION</scope>
</reference>
<evidence type="ECO:0000313" key="5">
    <source>
        <dbReference type="Proteomes" id="UP000694562"/>
    </source>
</evidence>
<dbReference type="OMA" id="AINCIDP"/>
<dbReference type="Pfam" id="PF21388">
    <property type="entry name" value="SPATA2_PUB-like"/>
    <property type="match status" value="1"/>
</dbReference>
<dbReference type="Proteomes" id="UP000694562">
    <property type="component" value="Unplaced"/>
</dbReference>
<evidence type="ECO:0000256" key="1">
    <source>
        <dbReference type="ARBA" id="ARBA00038142"/>
    </source>
</evidence>
<protein>
    <recommendedName>
        <fullName evidence="3">Spermatogenesis-associated protein 2 PUB-like domain-containing protein</fullName>
    </recommendedName>
</protein>
<comment type="similarity">
    <text evidence="1">Belongs to the SPATA2 family.</text>
</comment>
<evidence type="ECO:0000259" key="3">
    <source>
        <dbReference type="Pfam" id="PF21388"/>
    </source>
</evidence>
<organism evidence="4 5">
    <name type="scientific">Falco tinnunculus</name>
    <name type="common">Common kestrel</name>
    <dbReference type="NCBI Taxonomy" id="100819"/>
    <lineage>
        <taxon>Eukaryota</taxon>
        <taxon>Metazoa</taxon>
        <taxon>Chordata</taxon>
        <taxon>Craniata</taxon>
        <taxon>Vertebrata</taxon>
        <taxon>Euteleostomi</taxon>
        <taxon>Archelosauria</taxon>
        <taxon>Archosauria</taxon>
        <taxon>Dinosauria</taxon>
        <taxon>Saurischia</taxon>
        <taxon>Theropoda</taxon>
        <taxon>Coelurosauria</taxon>
        <taxon>Aves</taxon>
        <taxon>Neognathae</taxon>
        <taxon>Neoaves</taxon>
        <taxon>Telluraves</taxon>
        <taxon>Australaves</taxon>
        <taxon>Falconiformes</taxon>
        <taxon>Falconidae</taxon>
        <taxon>Falco</taxon>
    </lineage>
</organism>
<proteinExistence type="inferred from homology"/>
<feature type="region of interest" description="Disordered" evidence="2">
    <location>
        <begin position="196"/>
        <end position="245"/>
    </location>
</feature>
<dbReference type="InterPro" id="IPR048839">
    <property type="entry name" value="SPATA2_PUB-like"/>
</dbReference>
<keyword evidence="5" id="KW-1185">Reference proteome</keyword>
<dbReference type="PANTHER" id="PTHR15326:SF9">
    <property type="entry name" value="SPERMATOGENESIS-ASSOCIATED PROTEIN 2"/>
    <property type="match status" value="1"/>
</dbReference>
<dbReference type="Gene3D" id="1.20.58.2190">
    <property type="match status" value="1"/>
</dbReference>
<feature type="domain" description="Spermatogenesis-associated protein 2 PUB-like" evidence="3">
    <location>
        <begin position="91"/>
        <end position="194"/>
    </location>
</feature>
<feature type="compositionally biased region" description="Basic and acidic residues" evidence="2">
    <location>
        <begin position="213"/>
        <end position="235"/>
    </location>
</feature>
<evidence type="ECO:0000313" key="4">
    <source>
        <dbReference type="Ensembl" id="ENSFTIP00000004454.1"/>
    </source>
</evidence>
<dbReference type="GO" id="GO:0005737">
    <property type="term" value="C:cytoplasm"/>
    <property type="evidence" value="ECO:0007669"/>
    <property type="project" value="TreeGrafter"/>
</dbReference>
<evidence type="ECO:0000256" key="2">
    <source>
        <dbReference type="SAM" id="MobiDB-lite"/>
    </source>
</evidence>
<feature type="compositionally biased region" description="Polar residues" evidence="2">
    <location>
        <begin position="236"/>
        <end position="245"/>
    </location>
</feature>
<accession>A0A8C4U0S9</accession>
<dbReference type="AlphaFoldDB" id="A0A8C4U0S9"/>
<dbReference type="OrthoDB" id="9837000at2759"/>
<dbReference type="PANTHER" id="PTHR15326">
    <property type="entry name" value="SPERMATOGENESIS-ASSOCIATED PROTEIN 2/TAMOZHENNIC"/>
    <property type="match status" value="1"/>
</dbReference>